<dbReference type="EC" id="4.1.2.21" evidence="6"/>
<proteinExistence type="inferred from homology"/>
<evidence type="ECO:0000313" key="6">
    <source>
        <dbReference type="EMBL" id="PWQ95602.1"/>
    </source>
</evidence>
<dbReference type="NCBIfam" id="NF006600">
    <property type="entry name" value="PRK09140.1"/>
    <property type="match status" value="1"/>
</dbReference>
<dbReference type="PANTHER" id="PTHR30246">
    <property type="entry name" value="2-KETO-3-DEOXY-6-PHOSPHOGLUCONATE ALDOLASE"/>
    <property type="match status" value="1"/>
</dbReference>
<dbReference type="InterPro" id="IPR013785">
    <property type="entry name" value="Aldolase_TIM"/>
</dbReference>
<sequence length="205" mass="22116">MKHRKIIAILHGIPEGEMLDIAEALVSSGITLLEVSMNGAQPLQKIQMMVNHFGQRAIIGAGMVIQKDQPYEVANLGGRFIFSPYTDTNVIKQTLDLGMYSFPGCFSPTECFAAISKGTHTIGLFPASVLGATGVEAIRGILPEDIQLYAVGGVTSSNMAIYRKAGCVGFGMKSYLYQPGYTPEIVAEKAMKVVKTYDALESMRA</sequence>
<dbReference type="OrthoDB" id="8590323at2"/>
<reference evidence="6 7" key="1">
    <citation type="submission" date="2018-05" db="EMBL/GenBank/DDBJ databases">
        <title>Leucothrix arctica sp. nov., isolated from Arctic seawater.</title>
        <authorList>
            <person name="Choi A."/>
            <person name="Baek K."/>
        </authorList>
    </citation>
    <scope>NUCLEOTIDE SEQUENCE [LARGE SCALE GENOMIC DNA]</scope>
    <source>
        <strain evidence="6 7">JCM 18388</strain>
    </source>
</reference>
<name>A0A317CH72_9GAMM</name>
<dbReference type="RefSeq" id="WP_109838358.1">
    <property type="nucleotide sequence ID" value="NZ_QGKM01000043.1"/>
</dbReference>
<keyword evidence="4 6" id="KW-0456">Lyase</keyword>
<evidence type="ECO:0000256" key="4">
    <source>
        <dbReference type="ARBA" id="ARBA00023239"/>
    </source>
</evidence>
<evidence type="ECO:0000256" key="3">
    <source>
        <dbReference type="ARBA" id="ARBA00011233"/>
    </source>
</evidence>
<keyword evidence="7" id="KW-1185">Reference proteome</keyword>
<dbReference type="EMBL" id="QGKM01000043">
    <property type="protein sequence ID" value="PWQ95602.1"/>
    <property type="molecule type" value="Genomic_DNA"/>
</dbReference>
<dbReference type="PANTHER" id="PTHR30246:SF1">
    <property type="entry name" value="2-DEHYDRO-3-DEOXY-6-PHOSPHOGALACTONATE ALDOLASE-RELATED"/>
    <property type="match status" value="1"/>
</dbReference>
<gene>
    <name evidence="6" type="ORF">DKW60_14380</name>
</gene>
<dbReference type="InterPro" id="IPR000887">
    <property type="entry name" value="Aldlse_KDPG_KHG"/>
</dbReference>
<dbReference type="GO" id="GO:0008674">
    <property type="term" value="F:2-dehydro-3-deoxy-6-phosphogalactonate aldolase activity"/>
    <property type="evidence" value="ECO:0007669"/>
    <property type="project" value="UniProtKB-EC"/>
</dbReference>
<comment type="caution">
    <text evidence="6">The sequence shown here is derived from an EMBL/GenBank/DDBJ whole genome shotgun (WGS) entry which is preliminary data.</text>
</comment>
<dbReference type="Proteomes" id="UP000245539">
    <property type="component" value="Unassembled WGS sequence"/>
</dbReference>
<organism evidence="6 7">
    <name type="scientific">Leucothrix pacifica</name>
    <dbReference type="NCBI Taxonomy" id="1247513"/>
    <lineage>
        <taxon>Bacteria</taxon>
        <taxon>Pseudomonadati</taxon>
        <taxon>Pseudomonadota</taxon>
        <taxon>Gammaproteobacteria</taxon>
        <taxon>Thiotrichales</taxon>
        <taxon>Thiotrichaceae</taxon>
        <taxon>Leucothrix</taxon>
    </lineage>
</organism>
<dbReference type="SUPFAM" id="SSF51569">
    <property type="entry name" value="Aldolase"/>
    <property type="match status" value="1"/>
</dbReference>
<comment type="subunit">
    <text evidence="3">Homotrimer.</text>
</comment>
<dbReference type="CDD" id="cd00452">
    <property type="entry name" value="KDPG_aldolase"/>
    <property type="match status" value="1"/>
</dbReference>
<comment type="pathway">
    <text evidence="1">Carbohydrate acid metabolism.</text>
</comment>
<comment type="similarity">
    <text evidence="2">Belongs to the KHG/KDPG aldolase family.</text>
</comment>
<dbReference type="Gene3D" id="3.20.20.70">
    <property type="entry name" value="Aldolase class I"/>
    <property type="match status" value="1"/>
</dbReference>
<keyword evidence="5" id="KW-0119">Carbohydrate metabolism</keyword>
<dbReference type="AlphaFoldDB" id="A0A317CH72"/>
<evidence type="ECO:0000256" key="2">
    <source>
        <dbReference type="ARBA" id="ARBA00006906"/>
    </source>
</evidence>
<accession>A0A317CH72</accession>
<evidence type="ECO:0000313" key="7">
    <source>
        <dbReference type="Proteomes" id="UP000245539"/>
    </source>
</evidence>
<protein>
    <submittedName>
        <fullName evidence="6">2-dehydro-3-deoxy-6-phosphogalactonate aldolase</fullName>
        <ecNumber evidence="6">4.1.2.21</ecNumber>
    </submittedName>
</protein>
<dbReference type="Pfam" id="PF01081">
    <property type="entry name" value="Aldolase"/>
    <property type="match status" value="1"/>
</dbReference>
<evidence type="ECO:0000256" key="5">
    <source>
        <dbReference type="ARBA" id="ARBA00023277"/>
    </source>
</evidence>
<evidence type="ECO:0000256" key="1">
    <source>
        <dbReference type="ARBA" id="ARBA00004761"/>
    </source>
</evidence>